<evidence type="ECO:0000259" key="2">
    <source>
        <dbReference type="Pfam" id="PF06855"/>
    </source>
</evidence>
<dbReference type="Gene3D" id="1.10.150.260">
    <property type="entry name" value="YozE SAM-like"/>
    <property type="match status" value="1"/>
</dbReference>
<name>A0A4P6ZJZ2_9LACO</name>
<dbReference type="NCBIfam" id="NF010193">
    <property type="entry name" value="PRK13672.1"/>
    <property type="match status" value="1"/>
</dbReference>
<dbReference type="KEGG" id="lji:ELX58_02380"/>
<feature type="domain" description="YozE SAM-like" evidence="2">
    <location>
        <begin position="10"/>
        <end position="76"/>
    </location>
</feature>
<dbReference type="SUPFAM" id="SSF140652">
    <property type="entry name" value="YozE-like"/>
    <property type="match status" value="1"/>
</dbReference>
<dbReference type="EMBL" id="CP034726">
    <property type="protein sequence ID" value="QBP18016.1"/>
    <property type="molecule type" value="Genomic_DNA"/>
</dbReference>
<dbReference type="OrthoDB" id="2242851at2"/>
<dbReference type="Pfam" id="PF06855">
    <property type="entry name" value="YozE_SAM_like"/>
    <property type="match status" value="1"/>
</dbReference>
<protein>
    <recommendedName>
        <fullName evidence="1">UPF0346 protein ELX58_02380</fullName>
    </recommendedName>
</protein>
<dbReference type="HAMAP" id="MF_01538">
    <property type="entry name" value="UPF0346"/>
    <property type="match status" value="1"/>
</dbReference>
<dbReference type="AlphaFoldDB" id="A0A4P6ZJZ2"/>
<dbReference type="PIRSF" id="PIRSF037262">
    <property type="entry name" value="UCP037262"/>
    <property type="match status" value="1"/>
</dbReference>
<gene>
    <name evidence="3" type="ORF">ELX58_02380</name>
</gene>
<dbReference type="RefSeq" id="WP_133441573.1">
    <property type="nucleotide sequence ID" value="NZ_CP034726.1"/>
</dbReference>
<dbReference type="InterPro" id="IPR023089">
    <property type="entry name" value="YozE_SAM-like"/>
</dbReference>
<organism evidence="3 4">
    <name type="scientific">Acetilactobacillus jinshanensis</name>
    <dbReference type="NCBI Taxonomy" id="1720083"/>
    <lineage>
        <taxon>Bacteria</taxon>
        <taxon>Bacillati</taxon>
        <taxon>Bacillota</taxon>
        <taxon>Bacilli</taxon>
        <taxon>Lactobacillales</taxon>
        <taxon>Lactobacillaceae</taxon>
        <taxon>Acetilactobacillus</taxon>
    </lineage>
</organism>
<proteinExistence type="inferred from homology"/>
<evidence type="ECO:0000313" key="3">
    <source>
        <dbReference type="EMBL" id="QBP18016.1"/>
    </source>
</evidence>
<comment type="similarity">
    <text evidence="1">Belongs to the UPF0346 family.</text>
</comment>
<dbReference type="InterPro" id="IPR010673">
    <property type="entry name" value="UPF0346"/>
</dbReference>
<dbReference type="Proteomes" id="UP000294321">
    <property type="component" value="Chromosome"/>
</dbReference>
<dbReference type="InterPro" id="IPR036806">
    <property type="entry name" value="YozE_SAM-like_sf"/>
</dbReference>
<evidence type="ECO:0000256" key="1">
    <source>
        <dbReference type="HAMAP-Rule" id="MF_01538"/>
    </source>
</evidence>
<evidence type="ECO:0000313" key="4">
    <source>
        <dbReference type="Proteomes" id="UP000294321"/>
    </source>
</evidence>
<reference evidence="4" key="1">
    <citation type="submission" date="2018-12" db="EMBL/GenBank/DDBJ databases">
        <title>A new species of lactobacillus.</title>
        <authorList>
            <person name="Jian Y."/>
            <person name="Xin L."/>
            <person name="Hong Z.J."/>
            <person name="Ming L.Z."/>
            <person name="Hong X.Z."/>
        </authorList>
    </citation>
    <scope>NUCLEOTIDE SEQUENCE [LARGE SCALE GENOMIC DNA]</scope>
    <source>
        <strain evidence="4">HSLZ-75</strain>
    </source>
</reference>
<keyword evidence="4" id="KW-1185">Reference proteome</keyword>
<accession>A0A4P6ZJZ2</accession>
<sequence length="80" mass="9772">MLRKNEPQESFYQYLMSRRNLKKVDDPIANFANNAFYDESFPKQSKNYNKISNYLEEYGSYLPNMTIFDKVWQQYQDNIH</sequence>